<dbReference type="Pfam" id="PF00196">
    <property type="entry name" value="GerE"/>
    <property type="match status" value="1"/>
</dbReference>
<dbReference type="PANTHER" id="PTHR43214">
    <property type="entry name" value="TWO-COMPONENT RESPONSE REGULATOR"/>
    <property type="match status" value="1"/>
</dbReference>
<dbReference type="Gene3D" id="3.40.50.2300">
    <property type="match status" value="1"/>
</dbReference>
<proteinExistence type="predicted"/>
<keyword evidence="3" id="KW-0238">DNA-binding</keyword>
<dbReference type="AlphaFoldDB" id="A0A3B0ZWF8"/>
<dbReference type="InterPro" id="IPR016032">
    <property type="entry name" value="Sig_transdc_resp-reg_C-effctor"/>
</dbReference>
<evidence type="ECO:0000313" key="6">
    <source>
        <dbReference type="EMBL" id="VAW97848.1"/>
    </source>
</evidence>
<dbReference type="GO" id="GO:0006355">
    <property type="term" value="P:regulation of DNA-templated transcription"/>
    <property type="evidence" value="ECO:0007669"/>
    <property type="project" value="InterPro"/>
</dbReference>
<dbReference type="PANTHER" id="PTHR43214:SF3">
    <property type="entry name" value="RESPONSE REGULATOR UVRY"/>
    <property type="match status" value="1"/>
</dbReference>
<protein>
    <submittedName>
        <fullName evidence="6">BarA-associated response regulator UvrY (= GacA = SirA)</fullName>
    </submittedName>
</protein>
<dbReference type="InterPro" id="IPR011006">
    <property type="entry name" value="CheY-like_superfamily"/>
</dbReference>
<gene>
    <name evidence="6" type="ORF">MNBD_GAMMA23-2497</name>
</gene>
<reference evidence="6" key="1">
    <citation type="submission" date="2018-06" db="EMBL/GenBank/DDBJ databases">
        <authorList>
            <person name="Zhirakovskaya E."/>
        </authorList>
    </citation>
    <scope>NUCLEOTIDE SEQUENCE</scope>
</reference>
<dbReference type="EMBL" id="UOFT01000062">
    <property type="protein sequence ID" value="VAW97848.1"/>
    <property type="molecule type" value="Genomic_DNA"/>
</dbReference>
<dbReference type="InterPro" id="IPR000792">
    <property type="entry name" value="Tscrpt_reg_LuxR_C"/>
</dbReference>
<dbReference type="CDD" id="cd06170">
    <property type="entry name" value="LuxR_C_like"/>
    <property type="match status" value="1"/>
</dbReference>
<organism evidence="6">
    <name type="scientific">hydrothermal vent metagenome</name>
    <dbReference type="NCBI Taxonomy" id="652676"/>
    <lineage>
        <taxon>unclassified sequences</taxon>
        <taxon>metagenomes</taxon>
        <taxon>ecological metagenomes</taxon>
    </lineage>
</organism>
<dbReference type="GO" id="GO:0000160">
    <property type="term" value="P:phosphorelay signal transduction system"/>
    <property type="evidence" value="ECO:0007669"/>
    <property type="project" value="UniProtKB-KW"/>
</dbReference>
<accession>A0A3B0ZWF8</accession>
<evidence type="ECO:0000256" key="1">
    <source>
        <dbReference type="ARBA" id="ARBA00023012"/>
    </source>
</evidence>
<evidence type="ECO:0000256" key="4">
    <source>
        <dbReference type="ARBA" id="ARBA00023163"/>
    </source>
</evidence>
<name>A0A3B0ZWF8_9ZZZZ</name>
<evidence type="ECO:0000256" key="2">
    <source>
        <dbReference type="ARBA" id="ARBA00023015"/>
    </source>
</evidence>
<dbReference type="SMART" id="SM00421">
    <property type="entry name" value="HTH_LUXR"/>
    <property type="match status" value="1"/>
</dbReference>
<keyword evidence="4" id="KW-0804">Transcription</keyword>
<dbReference type="PRINTS" id="PR00038">
    <property type="entry name" value="HTHLUXR"/>
</dbReference>
<keyword evidence="2" id="KW-0805">Transcription regulation</keyword>
<feature type="domain" description="HTH luxR-type" evidence="5">
    <location>
        <begin position="135"/>
        <end position="200"/>
    </location>
</feature>
<dbReference type="SUPFAM" id="SSF52172">
    <property type="entry name" value="CheY-like"/>
    <property type="match status" value="1"/>
</dbReference>
<keyword evidence="1" id="KW-0902">Two-component regulatory system</keyword>
<evidence type="ECO:0000259" key="5">
    <source>
        <dbReference type="PROSITE" id="PS50043"/>
    </source>
</evidence>
<dbReference type="PROSITE" id="PS50043">
    <property type="entry name" value="HTH_LUXR_2"/>
    <property type="match status" value="1"/>
</dbReference>
<sequence length="205" mass="23334">MLNISICGEHVLSVETIARLLQDEPTFNVSTIKSHTQLTCSNIKQDVLICCAISYSNTLFNEIKKLHQQTPLVKKILIMPMAHKQFLLKLLNAGVSAIVSYKSPPEELVQSIHLAMRRQQYLSIDLSKMVINTEYPSSFNTLSKRELEITYMLANGMNIKSVSSELSISPKTVNTYRYRIFNKLAIERNVDLFRMVSEEAAYMLA</sequence>
<evidence type="ECO:0000256" key="3">
    <source>
        <dbReference type="ARBA" id="ARBA00023125"/>
    </source>
</evidence>
<dbReference type="InterPro" id="IPR039420">
    <property type="entry name" value="WalR-like"/>
</dbReference>
<dbReference type="GO" id="GO:0003677">
    <property type="term" value="F:DNA binding"/>
    <property type="evidence" value="ECO:0007669"/>
    <property type="project" value="UniProtKB-KW"/>
</dbReference>
<dbReference type="SUPFAM" id="SSF46894">
    <property type="entry name" value="C-terminal effector domain of the bipartite response regulators"/>
    <property type="match status" value="1"/>
</dbReference>